<comment type="caution">
    <text evidence="5">The sequence shown here is derived from an EMBL/GenBank/DDBJ whole genome shotgun (WGS) entry which is preliminary data.</text>
</comment>
<dbReference type="InterPro" id="IPR000524">
    <property type="entry name" value="Tscrpt_reg_HTH_GntR"/>
</dbReference>
<dbReference type="GO" id="GO:0003677">
    <property type="term" value="F:DNA binding"/>
    <property type="evidence" value="ECO:0007669"/>
    <property type="project" value="UniProtKB-KW"/>
</dbReference>
<dbReference type="InterPro" id="IPR036388">
    <property type="entry name" value="WH-like_DNA-bd_sf"/>
</dbReference>
<gene>
    <name evidence="5" type="ORF">AV656_07995</name>
</gene>
<evidence type="ECO:0000313" key="6">
    <source>
        <dbReference type="Proteomes" id="UP000076490"/>
    </source>
</evidence>
<keyword evidence="1" id="KW-0805">Transcription regulation</keyword>
<dbReference type="Pfam" id="PF07729">
    <property type="entry name" value="FCD"/>
    <property type="match status" value="1"/>
</dbReference>
<organism evidence="5 6">
    <name type="scientific">Bhargavaea cecembensis</name>
    <dbReference type="NCBI Taxonomy" id="394098"/>
    <lineage>
        <taxon>Bacteria</taxon>
        <taxon>Bacillati</taxon>
        <taxon>Bacillota</taxon>
        <taxon>Bacilli</taxon>
        <taxon>Bacillales</taxon>
        <taxon>Caryophanaceae</taxon>
        <taxon>Bhargavaea</taxon>
    </lineage>
</organism>
<dbReference type="PANTHER" id="PTHR43537">
    <property type="entry name" value="TRANSCRIPTIONAL REGULATOR, GNTR FAMILY"/>
    <property type="match status" value="1"/>
</dbReference>
<accession>A0A165H5J0</accession>
<dbReference type="SMART" id="SM00895">
    <property type="entry name" value="FCD"/>
    <property type="match status" value="1"/>
</dbReference>
<dbReference type="Pfam" id="PF00392">
    <property type="entry name" value="GntR"/>
    <property type="match status" value="1"/>
</dbReference>
<evidence type="ECO:0000256" key="1">
    <source>
        <dbReference type="ARBA" id="ARBA00023015"/>
    </source>
</evidence>
<reference evidence="5 6" key="1">
    <citation type="submission" date="2016-01" db="EMBL/GenBank/DDBJ databases">
        <title>Whole genome sequencing of Bhargavaea cecembensis T14.</title>
        <authorList>
            <person name="Hong K.W."/>
        </authorList>
    </citation>
    <scope>NUCLEOTIDE SEQUENCE [LARGE SCALE GENOMIC DNA]</scope>
    <source>
        <strain evidence="5 6">T14</strain>
    </source>
</reference>
<dbReference type="RefSeq" id="WP_063180759.1">
    <property type="nucleotide sequence ID" value="NZ_LQNT01000009.1"/>
</dbReference>
<dbReference type="OrthoDB" id="9781630at2"/>
<dbReference type="PROSITE" id="PS50949">
    <property type="entry name" value="HTH_GNTR"/>
    <property type="match status" value="1"/>
</dbReference>
<dbReference type="AlphaFoldDB" id="A0A165H5J0"/>
<protein>
    <submittedName>
        <fullName evidence="5">GntR family transcriptional regulator</fullName>
    </submittedName>
</protein>
<proteinExistence type="predicted"/>
<dbReference type="SMART" id="SM00345">
    <property type="entry name" value="HTH_GNTR"/>
    <property type="match status" value="1"/>
</dbReference>
<dbReference type="InterPro" id="IPR008920">
    <property type="entry name" value="TF_FadR/GntR_C"/>
</dbReference>
<keyword evidence="3" id="KW-0804">Transcription</keyword>
<dbReference type="PRINTS" id="PR00035">
    <property type="entry name" value="HTHGNTR"/>
</dbReference>
<keyword evidence="2" id="KW-0238">DNA-binding</keyword>
<dbReference type="InterPro" id="IPR036390">
    <property type="entry name" value="WH_DNA-bd_sf"/>
</dbReference>
<dbReference type="Gene3D" id="1.10.10.10">
    <property type="entry name" value="Winged helix-like DNA-binding domain superfamily/Winged helix DNA-binding domain"/>
    <property type="match status" value="1"/>
</dbReference>
<dbReference type="SUPFAM" id="SSF46785">
    <property type="entry name" value="Winged helix' DNA-binding domain"/>
    <property type="match status" value="1"/>
</dbReference>
<evidence type="ECO:0000256" key="3">
    <source>
        <dbReference type="ARBA" id="ARBA00023163"/>
    </source>
</evidence>
<evidence type="ECO:0000259" key="4">
    <source>
        <dbReference type="PROSITE" id="PS50949"/>
    </source>
</evidence>
<name>A0A165H5J0_9BACL</name>
<evidence type="ECO:0000313" key="5">
    <source>
        <dbReference type="EMBL" id="KZE38835.1"/>
    </source>
</evidence>
<dbReference type="Proteomes" id="UP000076490">
    <property type="component" value="Unassembled WGS sequence"/>
</dbReference>
<dbReference type="Gene3D" id="1.20.120.530">
    <property type="entry name" value="GntR ligand-binding domain-like"/>
    <property type="match status" value="1"/>
</dbReference>
<evidence type="ECO:0000256" key="2">
    <source>
        <dbReference type="ARBA" id="ARBA00023125"/>
    </source>
</evidence>
<dbReference type="PANTHER" id="PTHR43537:SF45">
    <property type="entry name" value="GNTR FAMILY REGULATORY PROTEIN"/>
    <property type="match status" value="1"/>
</dbReference>
<sequence length="217" mass="25051">MRRIAPRETLAQQAYRQLKEEIVSGRLEPNEELPEERLSAQLGISRTPLREALMRLSMEGLVILKKGSPATVATFTKEESRHLMEIRRVLEVHNLEKISDDLNDSVFDKLDSNLASQAEAVGSDDFHNFIEYDREFHLILSSLNENPKTRELLNQMNTGVNRAFLILSNTLPISAKDAYEEHRKIVESLKAGDIDRAKQLMTEHLMNVEKRFLKYYQ</sequence>
<feature type="domain" description="HTH gntR-type" evidence="4">
    <location>
        <begin position="8"/>
        <end position="75"/>
    </location>
</feature>
<dbReference type="InterPro" id="IPR011711">
    <property type="entry name" value="GntR_C"/>
</dbReference>
<dbReference type="SUPFAM" id="SSF48008">
    <property type="entry name" value="GntR ligand-binding domain-like"/>
    <property type="match status" value="1"/>
</dbReference>
<dbReference type="GO" id="GO:0003700">
    <property type="term" value="F:DNA-binding transcription factor activity"/>
    <property type="evidence" value="ECO:0007669"/>
    <property type="project" value="InterPro"/>
</dbReference>
<dbReference type="EMBL" id="LQNT01000009">
    <property type="protein sequence ID" value="KZE38835.1"/>
    <property type="molecule type" value="Genomic_DNA"/>
</dbReference>